<proteinExistence type="predicted"/>
<dbReference type="EMBL" id="RCMK01001014">
    <property type="protein sequence ID" value="KAG2904692.1"/>
    <property type="molecule type" value="Genomic_DNA"/>
</dbReference>
<feature type="compositionally biased region" description="Basic and acidic residues" evidence="1">
    <location>
        <begin position="313"/>
        <end position="322"/>
    </location>
</feature>
<comment type="caution">
    <text evidence="2">The sequence shown here is derived from an EMBL/GenBank/DDBJ whole genome shotgun (WGS) entry which is preliminary data.</text>
</comment>
<dbReference type="AlphaFoldDB" id="A0A8T1BKR2"/>
<evidence type="ECO:0000256" key="1">
    <source>
        <dbReference type="SAM" id="MobiDB-lite"/>
    </source>
</evidence>
<gene>
    <name evidence="2" type="ORF">PC117_g20966</name>
</gene>
<evidence type="ECO:0000313" key="2">
    <source>
        <dbReference type="EMBL" id="KAG2904692.1"/>
    </source>
</evidence>
<evidence type="ECO:0000313" key="3">
    <source>
        <dbReference type="Proteomes" id="UP000736787"/>
    </source>
</evidence>
<feature type="compositionally biased region" description="Basic and acidic residues" evidence="1">
    <location>
        <begin position="337"/>
        <end position="361"/>
    </location>
</feature>
<dbReference type="VEuPathDB" id="FungiDB:PC110_g21281"/>
<reference evidence="2" key="1">
    <citation type="submission" date="2018-10" db="EMBL/GenBank/DDBJ databases">
        <title>Effector identification in a new, highly contiguous assembly of the strawberry crown rot pathogen Phytophthora cactorum.</title>
        <authorList>
            <person name="Armitage A.D."/>
            <person name="Nellist C.F."/>
            <person name="Bates H."/>
            <person name="Vickerstaff R.J."/>
            <person name="Harrison R.J."/>
        </authorList>
    </citation>
    <scope>NUCLEOTIDE SEQUENCE</scope>
    <source>
        <strain evidence="2">4040</strain>
    </source>
</reference>
<dbReference type="Proteomes" id="UP000736787">
    <property type="component" value="Unassembled WGS sequence"/>
</dbReference>
<organism evidence="2 3">
    <name type="scientific">Phytophthora cactorum</name>
    <dbReference type="NCBI Taxonomy" id="29920"/>
    <lineage>
        <taxon>Eukaryota</taxon>
        <taxon>Sar</taxon>
        <taxon>Stramenopiles</taxon>
        <taxon>Oomycota</taxon>
        <taxon>Peronosporomycetes</taxon>
        <taxon>Peronosporales</taxon>
        <taxon>Peronosporaceae</taxon>
        <taxon>Phytophthora</taxon>
    </lineage>
</organism>
<name>A0A8T1BKR2_9STRA</name>
<accession>A0A8T1BKR2</accession>
<feature type="region of interest" description="Disordered" evidence="1">
    <location>
        <begin position="313"/>
        <end position="368"/>
    </location>
</feature>
<sequence>MKQIHMEAWHLVNLHTLRCLENELPLPDYCSKTFFNHCCAGVSTTSQTYLIARKNPDLWESIKIYQSQRERTGLSEVDHLTGYSELKYELREQMVVNTGVMIREHFLKRLKLYVDITFGVIMRACYSVDETDVAGALQMRDVLTPDDTEWSEQRIPWPDRIKENGLAFYVRLLWEFQAVAEKRMEEVPNEKGVRAFSLSPVSTTYSRAHIKINEPTLAGFYSRIRQRVEGYRWALPSIALSVTSFQTNRWTVMRNAFDIARFETRLPVCPMTKTEFAQLPVEEKYEHSSHLFANQVTTDGYGASVLLCRPKTEAEKSGKKSTEGPVVPPGYVPTVRSRHDVGEEDGNANRDVRSGGGVDRRGRGRATGLTGYEGLRRRAIATVETSSALARGYRHLAGFNRFRAWNEGQKKRHPEYQTTIGDIPSFKTASYEQYLERLKYFWHHVEFLIQLCVDRPFLKWKFFQKRMARVAVDEIARRIVPTVSRQTCVAYGDLSRRKGIKGIKGHAPSPEKRLKEALRKRATVVSMDEFRTSKLCSQCHQTLSAVRYSVNTKLPKRKCKGVVLVRNRAEVEFEDKTCNAVLRCDHENCEARYWNRDVNATINMVELLKSEVLGRGRMGCCCERTVSNVLNARLFDFENPTAPAGLPILAWS</sequence>
<protein>
    <submittedName>
        <fullName evidence="2">Uncharacterized protein</fullName>
    </submittedName>
</protein>